<name>A0A0N7ZA30_SCYOL</name>
<evidence type="ECO:0000313" key="11">
    <source>
        <dbReference type="EMBL" id="JAI57704.1"/>
    </source>
</evidence>
<keyword evidence="6 9" id="KW-1133">Transmembrane helix</keyword>
<protein>
    <recommendedName>
        <fullName evidence="9">V-type proton ATPase subunit a</fullName>
    </recommendedName>
</protein>
<dbReference type="InterPro" id="IPR026028">
    <property type="entry name" value="V-type_ATPase_116kDa_su_euka"/>
</dbReference>
<accession>A0A0N7ZA30</accession>
<dbReference type="GO" id="GO:0000220">
    <property type="term" value="C:vacuolar proton-transporting V-type ATPase, V0 domain"/>
    <property type="evidence" value="ECO:0007669"/>
    <property type="project" value="InterPro"/>
</dbReference>
<proteinExistence type="inferred from homology"/>
<keyword evidence="5 9" id="KW-0375">Hydrogen ion transport</keyword>
<dbReference type="GO" id="GO:0046961">
    <property type="term" value="F:proton-transporting ATPase activity, rotational mechanism"/>
    <property type="evidence" value="ECO:0007669"/>
    <property type="project" value="InterPro"/>
</dbReference>
<organism evidence="11">
    <name type="scientific">Scylla olivacea</name>
    <name type="common">Orange mud crab</name>
    <name type="synonym">Cancer olivacea</name>
    <dbReference type="NCBI Taxonomy" id="85551"/>
    <lineage>
        <taxon>Eukaryota</taxon>
        <taxon>Metazoa</taxon>
        <taxon>Ecdysozoa</taxon>
        <taxon>Arthropoda</taxon>
        <taxon>Crustacea</taxon>
        <taxon>Multicrustacea</taxon>
        <taxon>Malacostraca</taxon>
        <taxon>Eumalacostraca</taxon>
        <taxon>Eucarida</taxon>
        <taxon>Decapoda</taxon>
        <taxon>Pleocyemata</taxon>
        <taxon>Brachyura</taxon>
        <taxon>Eubrachyura</taxon>
        <taxon>Portunoidea</taxon>
        <taxon>Portunidae</taxon>
        <taxon>Portuninae</taxon>
        <taxon>Scylla</taxon>
    </lineage>
</organism>
<comment type="similarity">
    <text evidence="2 9">Belongs to the V-ATPase 116 kDa subunit family.</text>
</comment>
<dbReference type="GO" id="GO:0007035">
    <property type="term" value="P:vacuolar acidification"/>
    <property type="evidence" value="ECO:0007669"/>
    <property type="project" value="TreeGrafter"/>
</dbReference>
<keyword evidence="10" id="KW-0175">Coiled coil</keyword>
<dbReference type="PANTHER" id="PTHR11629">
    <property type="entry name" value="VACUOLAR PROTON ATPASES"/>
    <property type="match status" value="1"/>
</dbReference>
<evidence type="ECO:0000256" key="10">
    <source>
        <dbReference type="SAM" id="Coils"/>
    </source>
</evidence>
<reference evidence="11" key="1">
    <citation type="submission" date="2015-09" db="EMBL/GenBank/DDBJ databases">
        <title>Scylla olivacea transcriptome.</title>
        <authorList>
            <person name="Ikhwanuddin M."/>
        </authorList>
    </citation>
    <scope>NUCLEOTIDE SEQUENCE</scope>
</reference>
<feature type="transmembrane region" description="Helical" evidence="9">
    <location>
        <begin position="768"/>
        <end position="791"/>
    </location>
</feature>
<dbReference type="PANTHER" id="PTHR11629:SF63">
    <property type="entry name" value="V-TYPE PROTON ATPASE SUBUNIT A"/>
    <property type="match status" value="1"/>
</dbReference>
<feature type="transmembrane region" description="Helical" evidence="9">
    <location>
        <begin position="579"/>
        <end position="599"/>
    </location>
</feature>
<evidence type="ECO:0000256" key="9">
    <source>
        <dbReference type="RuleBase" id="RU361189"/>
    </source>
</evidence>
<evidence type="ECO:0000256" key="6">
    <source>
        <dbReference type="ARBA" id="ARBA00022989"/>
    </source>
</evidence>
<feature type="transmembrane region" description="Helical" evidence="9">
    <location>
        <begin position="546"/>
        <end position="567"/>
    </location>
</feature>
<keyword evidence="3 9" id="KW-0813">Transport</keyword>
<feature type="coiled-coil region" evidence="10">
    <location>
        <begin position="94"/>
        <end position="128"/>
    </location>
</feature>
<feature type="transmembrane region" description="Helical" evidence="9">
    <location>
        <begin position="409"/>
        <end position="433"/>
    </location>
</feature>
<evidence type="ECO:0000256" key="3">
    <source>
        <dbReference type="ARBA" id="ARBA00022448"/>
    </source>
</evidence>
<dbReference type="GO" id="GO:0051117">
    <property type="term" value="F:ATPase binding"/>
    <property type="evidence" value="ECO:0007669"/>
    <property type="project" value="TreeGrafter"/>
</dbReference>
<evidence type="ECO:0000256" key="4">
    <source>
        <dbReference type="ARBA" id="ARBA00022692"/>
    </source>
</evidence>
<evidence type="ECO:0000256" key="7">
    <source>
        <dbReference type="ARBA" id="ARBA00023065"/>
    </source>
</evidence>
<comment type="function">
    <text evidence="9">Essential component of the vacuolar proton pump (V-ATPase), a multimeric enzyme that catalyzes the translocation of protons across the membranes. Required for assembly and activity of the V-ATPase.</text>
</comment>
<dbReference type="EMBL" id="GDRN01105619">
    <property type="protein sequence ID" value="JAI57704.1"/>
    <property type="molecule type" value="Transcribed_RNA"/>
</dbReference>
<dbReference type="AlphaFoldDB" id="A0A0N7ZA30"/>
<evidence type="ECO:0000256" key="1">
    <source>
        <dbReference type="ARBA" id="ARBA00004141"/>
    </source>
</evidence>
<dbReference type="Pfam" id="PF01496">
    <property type="entry name" value="V_ATPase_I"/>
    <property type="match status" value="1"/>
</dbReference>
<evidence type="ECO:0000256" key="2">
    <source>
        <dbReference type="ARBA" id="ARBA00009904"/>
    </source>
</evidence>
<dbReference type="GO" id="GO:0005886">
    <property type="term" value="C:plasma membrane"/>
    <property type="evidence" value="ECO:0007669"/>
    <property type="project" value="TreeGrafter"/>
</dbReference>
<evidence type="ECO:0000256" key="5">
    <source>
        <dbReference type="ARBA" id="ARBA00022781"/>
    </source>
</evidence>
<dbReference type="PIRSF" id="PIRSF001293">
    <property type="entry name" value="ATP6V0A1"/>
    <property type="match status" value="1"/>
</dbReference>
<feature type="transmembrane region" description="Helical" evidence="9">
    <location>
        <begin position="454"/>
        <end position="472"/>
    </location>
</feature>
<sequence length="837" mass="95983">MGSIFRSEEMALCQLFLSSEAAYNCVSEIGEVGLVQFRDLNPDVNAFQRKFVHEVRRCDEMDRKLRYLEKEILKDKLQIIDTGENPAAPQPREMIDLEATFEKLENELREVNANAETLKKNSLELTELKHVLATTQLFFQEEAQTSLTIEQRDSEPNSSITQNLLPAEEGKGPVQLGFVCGVTNRERMPMFERMLWRVCRGNVFVRQSEVQQPLEDPITGEEVFKTVFIIFFQGEQLKTKVKKICEGCRTTMYPCPESAQERKEMGQGVEGRLADLRTVLNQTTDHRHRVLAAAAKHLRTWFIKVKKMKAIYHTLNMLNLDVTNKCLIAECWIPTVDMGSIRAALRKGTERAGSSVEPIINQMHTHMMPPTFHRTNKFTIGFQNLIDSYGIATYREVNPALYTTTTFPFLFAVMFGDAGHAMIMLLFSGWMVLRERQLIASKMSGEIWNIFFSGRYILLLMSLFSIYTGIIYNDIFSKSFNIFGSSWHIGDNANATEANLQAWGELTLDPYYRDLYSGKPYPVGFDPIWQIAVNKIAFQNSYKMKISIIIGVFHMIFGIMVSLANHLFFRRYWNIVCEFIPQMVFLVSLFGYLCFMVFFKWVSFGCGEEFDAQHNSDCAPSVLIYFINMVLLKKDEPPGDCDAFMYNGQFIVQLILLVVALLCVPILLIPKPFIARYQYYQRMRRQAVSQQLLETQGAGTSVPVHEEEFEFSEVFIEQAIHTIEFVLGCVSHTASYLRLWALSLAHGQLSEVLWNMVMKIGLQQGSTVGCVMLYVIFSFWAVLTVSILVLMEGLSAFLHTLRLHWVEFQSKFYKGEGYAFAPLTFKHIINGDEEETG</sequence>
<comment type="subcellular location">
    <subcellularLocation>
        <location evidence="1">Membrane</location>
        <topology evidence="1">Multi-pass membrane protein</topology>
    </subcellularLocation>
</comment>
<keyword evidence="7 9" id="KW-0406">Ion transport</keyword>
<evidence type="ECO:0000256" key="8">
    <source>
        <dbReference type="ARBA" id="ARBA00023136"/>
    </source>
</evidence>
<dbReference type="InterPro" id="IPR002490">
    <property type="entry name" value="V-ATPase_116kDa_su"/>
</dbReference>
<keyword evidence="8 9" id="KW-0472">Membrane</keyword>
<keyword evidence="4 9" id="KW-0812">Transmembrane</keyword>
<feature type="transmembrane region" description="Helical" evidence="9">
    <location>
        <begin position="650"/>
        <end position="674"/>
    </location>
</feature>